<reference evidence="1 2" key="1">
    <citation type="submission" date="2016-10" db="EMBL/GenBank/DDBJ databases">
        <title>Genome sequence of the ascomycete fungus Penicillium subrubescens.</title>
        <authorList>
            <person name="De Vries R.P."/>
            <person name="Peng M."/>
            <person name="Dilokpimol A."/>
            <person name="Hilden K."/>
            <person name="Makela M.R."/>
            <person name="Grigoriev I."/>
            <person name="Riley R."/>
            <person name="Granchi Z."/>
        </authorList>
    </citation>
    <scope>NUCLEOTIDE SEQUENCE [LARGE SCALE GENOMIC DNA]</scope>
    <source>
        <strain evidence="1 2">CBS 132785</strain>
    </source>
</reference>
<evidence type="ECO:0000313" key="1">
    <source>
        <dbReference type="EMBL" id="OKP13841.1"/>
    </source>
</evidence>
<dbReference type="Proteomes" id="UP000186955">
    <property type="component" value="Unassembled WGS sequence"/>
</dbReference>
<dbReference type="InterPro" id="IPR011057">
    <property type="entry name" value="Mss4-like_sf"/>
</dbReference>
<organism evidence="1 2">
    <name type="scientific">Penicillium subrubescens</name>
    <dbReference type="NCBI Taxonomy" id="1316194"/>
    <lineage>
        <taxon>Eukaryota</taxon>
        <taxon>Fungi</taxon>
        <taxon>Dikarya</taxon>
        <taxon>Ascomycota</taxon>
        <taxon>Pezizomycotina</taxon>
        <taxon>Eurotiomycetes</taxon>
        <taxon>Eurotiomycetidae</taxon>
        <taxon>Eurotiales</taxon>
        <taxon>Aspergillaceae</taxon>
        <taxon>Penicillium</taxon>
    </lineage>
</organism>
<evidence type="ECO:0008006" key="3">
    <source>
        <dbReference type="Google" id="ProtNLM"/>
    </source>
</evidence>
<keyword evidence="2" id="KW-1185">Reference proteome</keyword>
<comment type="caution">
    <text evidence="1">The sequence shown here is derived from an EMBL/GenBank/DDBJ whole genome shotgun (WGS) entry which is preliminary data.</text>
</comment>
<accession>A0A1Q5UN12</accession>
<dbReference type="AlphaFoldDB" id="A0A1Q5UN12"/>
<gene>
    <name evidence="1" type="ORF">PENSUB_416</name>
</gene>
<evidence type="ECO:0000313" key="2">
    <source>
        <dbReference type="Proteomes" id="UP000186955"/>
    </source>
</evidence>
<sequence length="85" mass="9676">MPAEIQATSGGTEQAGRQLSGLWHRDIVAQHREDDRHGHICFCRRCGSVIYREAKVDEFRGLVFVPVGSLDDIDSVSELKDEEWY</sequence>
<protein>
    <recommendedName>
        <fullName evidence="3">CENP-V/GFA domain-containing protein</fullName>
    </recommendedName>
</protein>
<proteinExistence type="predicted"/>
<dbReference type="EMBL" id="MNBE01000123">
    <property type="protein sequence ID" value="OKP13841.1"/>
    <property type="molecule type" value="Genomic_DNA"/>
</dbReference>
<dbReference type="SUPFAM" id="SSF51316">
    <property type="entry name" value="Mss4-like"/>
    <property type="match status" value="1"/>
</dbReference>
<name>A0A1Q5UN12_9EURO</name>